<sequence length="576" mass="64375">MAVFRLNIVLSLAALSIAFALEHVQTNQTRLGPDDSPDESLRYDSYRYRCDQPHALDPSADGLLSSQDLFTGSDAIDILVKRHQPLVQIPSICYDDLGDFDDDERWEPFHKVPKVLKETYPIIHNIATIETIHKFGLVYTISGSDEGLDPILLTAHQDVVPVEEETLDRWEYPPFDAHYNPKDGFLWGRGASDDKSRITALMSAMEALLSQKDYQPRRSVIFAFGFDEECSGYRGAGEIAKHLEKQYGEGGIAVILDEGGAGLQTLGDTLYALPAVYEKGYLDVWFDIDVIGGHSSVPSPHTAIGMMSEIVTELESSPFEPKIMWNSPVHQGLICLARYSPYAIPDLTNIIYHGDLDAAAHYLSHASPNTQYLIQTSQAVDWIAGGDKINCLPEFVTLGVNHRIAPQDSIGSVQYRVVKLTEHVVRKYSLQLRAFEGDDDYRRYLAAEGISSEDDKAHHQWKPTYNGTLTLRSGKKSRVTPQTPTSGPIWDIFAGTVRHTFAREASRVIAAPGAMTANTDSRHYLSLSDHIYRWSPGSLASFGNIHTINERVQLGELSNMAKFYYDFIRNFDQADI</sequence>
<keyword evidence="4" id="KW-0378">Hydrolase</keyword>
<feature type="chain" id="PRO_5042900683" description="Peptidase M20 dimerisation domain-containing protein" evidence="8">
    <location>
        <begin position="21"/>
        <end position="576"/>
    </location>
</feature>
<keyword evidence="5 7" id="KW-0862">Zinc</keyword>
<reference evidence="10 11" key="1">
    <citation type="submission" date="2023-10" db="EMBL/GenBank/DDBJ databases">
        <title>Draft genome sequence of Xylaria bambusicola isolate GMP-LS, the root and basal stem rot pathogen of sugarcane in Indonesia.</title>
        <authorList>
            <person name="Selvaraj P."/>
            <person name="Muralishankar V."/>
            <person name="Muruganantham S."/>
            <person name="Sp S."/>
            <person name="Haryani S."/>
            <person name="Lau K.J.X."/>
            <person name="Naqvi N.I."/>
        </authorList>
    </citation>
    <scope>NUCLEOTIDE SEQUENCE [LARGE SCALE GENOMIC DNA]</scope>
    <source>
        <strain evidence="10">GMP-LS</strain>
    </source>
</reference>
<comment type="caution">
    <text evidence="10">The sequence shown here is derived from an EMBL/GenBank/DDBJ whole genome shotgun (WGS) entry which is preliminary data.</text>
</comment>
<feature type="binding site" evidence="7">
    <location>
        <position position="229"/>
    </location>
    <ligand>
        <name>Zn(2+)</name>
        <dbReference type="ChEBI" id="CHEBI:29105"/>
        <label>1</label>
    </ligand>
</feature>
<dbReference type="Gene3D" id="1.10.150.900">
    <property type="match status" value="1"/>
</dbReference>
<evidence type="ECO:0000256" key="5">
    <source>
        <dbReference type="ARBA" id="ARBA00022833"/>
    </source>
</evidence>
<keyword evidence="3 7" id="KW-0479">Metal-binding</keyword>
<feature type="binding site" evidence="7">
    <location>
        <position position="193"/>
    </location>
    <ligand>
        <name>Zn(2+)</name>
        <dbReference type="ChEBI" id="CHEBI:29105"/>
        <label>1</label>
    </ligand>
</feature>
<dbReference type="GO" id="GO:0004181">
    <property type="term" value="F:metallocarboxypeptidase activity"/>
    <property type="evidence" value="ECO:0007669"/>
    <property type="project" value="InterPro"/>
</dbReference>
<evidence type="ECO:0000259" key="9">
    <source>
        <dbReference type="Pfam" id="PF07687"/>
    </source>
</evidence>
<dbReference type="Gene3D" id="3.40.630.10">
    <property type="entry name" value="Zn peptidases"/>
    <property type="match status" value="1"/>
</dbReference>
<dbReference type="InterPro" id="IPR036264">
    <property type="entry name" value="Bact_exopeptidase_dim_dom"/>
</dbReference>
<evidence type="ECO:0000313" key="11">
    <source>
        <dbReference type="Proteomes" id="UP001305414"/>
    </source>
</evidence>
<dbReference type="InterPro" id="IPR001261">
    <property type="entry name" value="ArgE/DapE_CS"/>
</dbReference>
<dbReference type="Pfam" id="PF07687">
    <property type="entry name" value="M20_dimer"/>
    <property type="match status" value="1"/>
</dbReference>
<evidence type="ECO:0000256" key="4">
    <source>
        <dbReference type="ARBA" id="ARBA00022801"/>
    </source>
</evidence>
<evidence type="ECO:0000256" key="1">
    <source>
        <dbReference type="ARBA" id="ARBA00006247"/>
    </source>
</evidence>
<dbReference type="PANTHER" id="PTHR45962:SF1">
    <property type="entry name" value="N-FATTY-ACYL-AMINO ACID SYNTHASE_HYDROLASE PM20D1"/>
    <property type="match status" value="1"/>
</dbReference>
<dbReference type="InterPro" id="IPR017141">
    <property type="entry name" value="Pept_M20_carboxypep"/>
</dbReference>
<name>A0AAN7Z8Z6_9PEZI</name>
<dbReference type="EMBL" id="JAWHQM010000010">
    <property type="protein sequence ID" value="KAK5629196.1"/>
    <property type="molecule type" value="Genomic_DNA"/>
</dbReference>
<feature type="active site" description="Proton acceptor" evidence="6">
    <location>
        <position position="228"/>
    </location>
</feature>
<dbReference type="InterPro" id="IPR047177">
    <property type="entry name" value="Pept_M20A"/>
</dbReference>
<proteinExistence type="inferred from homology"/>
<dbReference type="Proteomes" id="UP001305414">
    <property type="component" value="Unassembled WGS sequence"/>
</dbReference>
<dbReference type="InterPro" id="IPR011650">
    <property type="entry name" value="Peptidase_M20_dimer"/>
</dbReference>
<gene>
    <name evidence="10" type="ORF">RRF57_004911</name>
</gene>
<evidence type="ECO:0000313" key="10">
    <source>
        <dbReference type="EMBL" id="KAK5629196.1"/>
    </source>
</evidence>
<dbReference type="SUPFAM" id="SSF53187">
    <property type="entry name" value="Zn-dependent exopeptidases"/>
    <property type="match status" value="1"/>
</dbReference>
<feature type="signal peptide" evidence="8">
    <location>
        <begin position="1"/>
        <end position="20"/>
    </location>
</feature>
<dbReference type="GO" id="GO:0046872">
    <property type="term" value="F:metal ion binding"/>
    <property type="evidence" value="ECO:0007669"/>
    <property type="project" value="UniProtKB-KW"/>
</dbReference>
<feature type="active site" evidence="6">
    <location>
        <position position="158"/>
    </location>
</feature>
<dbReference type="GO" id="GO:0000328">
    <property type="term" value="C:fungal-type vacuole lumen"/>
    <property type="evidence" value="ECO:0007669"/>
    <property type="project" value="TreeGrafter"/>
</dbReference>
<dbReference type="SUPFAM" id="SSF55031">
    <property type="entry name" value="Bacterial exopeptidase dimerisation domain"/>
    <property type="match status" value="1"/>
</dbReference>
<organism evidence="10 11">
    <name type="scientific">Xylaria bambusicola</name>
    <dbReference type="NCBI Taxonomy" id="326684"/>
    <lineage>
        <taxon>Eukaryota</taxon>
        <taxon>Fungi</taxon>
        <taxon>Dikarya</taxon>
        <taxon>Ascomycota</taxon>
        <taxon>Pezizomycotina</taxon>
        <taxon>Sordariomycetes</taxon>
        <taxon>Xylariomycetidae</taxon>
        <taxon>Xylariales</taxon>
        <taxon>Xylariaceae</taxon>
        <taxon>Xylaria</taxon>
    </lineage>
</organism>
<feature type="binding site" evidence="7">
    <location>
        <position position="546"/>
    </location>
    <ligand>
        <name>Zn(2+)</name>
        <dbReference type="ChEBI" id="CHEBI:29105"/>
        <label>1</label>
    </ligand>
</feature>
<dbReference type="PIRSF" id="PIRSF037217">
    <property type="entry name" value="Carboxypeptidase_S"/>
    <property type="match status" value="1"/>
</dbReference>
<evidence type="ECO:0000256" key="2">
    <source>
        <dbReference type="ARBA" id="ARBA00022670"/>
    </source>
</evidence>
<evidence type="ECO:0000256" key="6">
    <source>
        <dbReference type="PIRSR" id="PIRSR037217-1"/>
    </source>
</evidence>
<feature type="domain" description="Peptidase M20 dimerisation" evidence="9">
    <location>
        <begin position="278"/>
        <end position="426"/>
    </location>
</feature>
<evidence type="ECO:0000256" key="3">
    <source>
        <dbReference type="ARBA" id="ARBA00022723"/>
    </source>
</evidence>
<keyword evidence="8" id="KW-0732">Signal</keyword>
<dbReference type="Gene3D" id="3.30.70.360">
    <property type="match status" value="1"/>
</dbReference>
<dbReference type="GO" id="GO:0051603">
    <property type="term" value="P:proteolysis involved in protein catabolic process"/>
    <property type="evidence" value="ECO:0007669"/>
    <property type="project" value="TreeGrafter"/>
</dbReference>
<dbReference type="InterPro" id="IPR002933">
    <property type="entry name" value="Peptidase_M20"/>
</dbReference>
<evidence type="ECO:0000256" key="8">
    <source>
        <dbReference type="SAM" id="SignalP"/>
    </source>
</evidence>
<dbReference type="PROSITE" id="PS00758">
    <property type="entry name" value="ARGE_DAPE_CPG2_1"/>
    <property type="match status" value="1"/>
</dbReference>
<dbReference type="CDD" id="cd05674">
    <property type="entry name" value="M20_yscS"/>
    <property type="match status" value="1"/>
</dbReference>
<feature type="binding site" evidence="7">
    <location>
        <position position="193"/>
    </location>
    <ligand>
        <name>Zn(2+)</name>
        <dbReference type="ChEBI" id="CHEBI:29105"/>
        <label>2</label>
    </ligand>
</feature>
<evidence type="ECO:0000256" key="7">
    <source>
        <dbReference type="PIRSR" id="PIRSR037217-2"/>
    </source>
</evidence>
<dbReference type="Pfam" id="PF01546">
    <property type="entry name" value="Peptidase_M20"/>
    <property type="match status" value="1"/>
</dbReference>
<feature type="binding site" evidence="7">
    <location>
        <position position="257"/>
    </location>
    <ligand>
        <name>Zn(2+)</name>
        <dbReference type="ChEBI" id="CHEBI:29105"/>
        <label>2</label>
    </ligand>
</feature>
<feature type="binding site" evidence="7">
    <location>
        <position position="156"/>
    </location>
    <ligand>
        <name>Zn(2+)</name>
        <dbReference type="ChEBI" id="CHEBI:29105"/>
        <label>2</label>
    </ligand>
</feature>
<dbReference type="AlphaFoldDB" id="A0AAN7Z8Z6"/>
<keyword evidence="2" id="KW-0645">Protease</keyword>
<comment type="similarity">
    <text evidence="1">Belongs to the peptidase M20A family.</text>
</comment>
<keyword evidence="11" id="KW-1185">Reference proteome</keyword>
<accession>A0AAN7Z8Z6</accession>
<dbReference type="PANTHER" id="PTHR45962">
    <property type="entry name" value="N-FATTY-ACYL-AMINO ACID SYNTHASE/HYDROLASE PM20D1"/>
    <property type="match status" value="1"/>
</dbReference>
<protein>
    <recommendedName>
        <fullName evidence="9">Peptidase M20 dimerisation domain-containing protein</fullName>
    </recommendedName>
</protein>